<name>A0A269PEP5_9CORY</name>
<dbReference type="AlphaFoldDB" id="A0A269PEP5"/>
<gene>
    <name evidence="2" type="ORF">CIG21_04315</name>
</gene>
<protein>
    <submittedName>
        <fullName evidence="2">Amino acid-binding ACT domain protein</fullName>
    </submittedName>
</protein>
<evidence type="ECO:0000313" key="2">
    <source>
        <dbReference type="EMBL" id="PAJ70534.1"/>
    </source>
</evidence>
<evidence type="ECO:0000259" key="1">
    <source>
        <dbReference type="PROSITE" id="PS51671"/>
    </source>
</evidence>
<comment type="caution">
    <text evidence="2">The sequence shown here is derived from an EMBL/GenBank/DDBJ whole genome shotgun (WGS) entry which is preliminary data.</text>
</comment>
<dbReference type="InterPro" id="IPR002912">
    <property type="entry name" value="ACT_dom"/>
</dbReference>
<dbReference type="EMBL" id="NQMQ01000009">
    <property type="protein sequence ID" value="PAJ70534.1"/>
    <property type="molecule type" value="Genomic_DNA"/>
</dbReference>
<dbReference type="Proteomes" id="UP000215771">
    <property type="component" value="Unassembled WGS sequence"/>
</dbReference>
<accession>A0A269PEP5</accession>
<dbReference type="RefSeq" id="WP_095276072.1">
    <property type="nucleotide sequence ID" value="NZ_CP047655.1"/>
</dbReference>
<proteinExistence type="predicted"/>
<organism evidence="2 3">
    <name type="scientific">Corynebacterium hadale</name>
    <dbReference type="NCBI Taxonomy" id="2026255"/>
    <lineage>
        <taxon>Bacteria</taxon>
        <taxon>Bacillati</taxon>
        <taxon>Actinomycetota</taxon>
        <taxon>Actinomycetes</taxon>
        <taxon>Mycobacteriales</taxon>
        <taxon>Corynebacteriaceae</taxon>
        <taxon>Corynebacterium</taxon>
    </lineage>
</organism>
<reference evidence="2 3" key="1">
    <citation type="submission" date="2017-08" db="EMBL/GenBank/DDBJ databases">
        <authorList>
            <person name="de Groot N.N."/>
        </authorList>
    </citation>
    <scope>NUCLEOTIDE SEQUENCE [LARGE SCALE GENOMIC DNA]</scope>
    <source>
        <strain evidence="2 3">NBT06-6</strain>
    </source>
</reference>
<feature type="domain" description="ACT" evidence="1">
    <location>
        <begin position="4"/>
        <end position="89"/>
    </location>
</feature>
<sequence>MSYLIRVSLPDVPGSLGELAAAFGMVDANIQSVDIVDSIAAGKTGDSASGHVTDDIVVELPTGTMVDTLITAAASVEGAEVDSIRPFTGRVDRRGQIQMLQRIVAASGDEQRAMEELVGAIPRSMTSSWAVVLRATDHGLDRVAASQAAPEDDGSHPTMQDVDAARILLPDADTWVPESWWLLDTALSITRLPGTELVLVVGRVGGPDFLASEVSQIGDLGSIIGAILS</sequence>
<dbReference type="PROSITE" id="PS51671">
    <property type="entry name" value="ACT"/>
    <property type="match status" value="1"/>
</dbReference>
<evidence type="ECO:0000313" key="3">
    <source>
        <dbReference type="Proteomes" id="UP000215771"/>
    </source>
</evidence>